<sequence length="92" mass="10359">MLTDLDAEIRLYTQDCCVQNHSLTTNHSRWDQYAASFRKSLTAYLDSLRNGTPPPVSGMDGLAELQFEAALRRSAALKRPVDIQNEFPLDVC</sequence>
<comment type="caution">
    <text evidence="1">The sequence shown here is derived from an EMBL/GenBank/DDBJ whole genome shotgun (WGS) entry which is preliminary data.</text>
</comment>
<name>A0A645I2Q6_9ZZZZ</name>
<evidence type="ECO:0008006" key="2">
    <source>
        <dbReference type="Google" id="ProtNLM"/>
    </source>
</evidence>
<gene>
    <name evidence="1" type="ORF">SDC9_193154</name>
</gene>
<dbReference type="Gene3D" id="3.30.360.10">
    <property type="entry name" value="Dihydrodipicolinate Reductase, domain 2"/>
    <property type="match status" value="1"/>
</dbReference>
<dbReference type="EMBL" id="VSSQ01105605">
    <property type="protein sequence ID" value="MPN45587.1"/>
    <property type="molecule type" value="Genomic_DNA"/>
</dbReference>
<proteinExistence type="predicted"/>
<accession>A0A645I2Q6</accession>
<dbReference type="AlphaFoldDB" id="A0A645I2Q6"/>
<evidence type="ECO:0000313" key="1">
    <source>
        <dbReference type="EMBL" id="MPN45587.1"/>
    </source>
</evidence>
<reference evidence="1" key="1">
    <citation type="submission" date="2019-08" db="EMBL/GenBank/DDBJ databases">
        <authorList>
            <person name="Kucharzyk K."/>
            <person name="Murdoch R.W."/>
            <person name="Higgins S."/>
            <person name="Loffler F."/>
        </authorList>
    </citation>
    <scope>NUCLEOTIDE SEQUENCE</scope>
</reference>
<organism evidence="1">
    <name type="scientific">bioreactor metagenome</name>
    <dbReference type="NCBI Taxonomy" id="1076179"/>
    <lineage>
        <taxon>unclassified sequences</taxon>
        <taxon>metagenomes</taxon>
        <taxon>ecological metagenomes</taxon>
    </lineage>
</organism>
<protein>
    <recommendedName>
        <fullName evidence="2">Gfo/Idh/MocA-like oxidoreductase C-terminal domain-containing protein</fullName>
    </recommendedName>
</protein>